<keyword evidence="3" id="KW-0805">Transcription regulation</keyword>
<keyword evidence="2" id="KW-0479">Metal-binding</keyword>
<protein>
    <submittedName>
        <fullName evidence="9">Fungal-specific transcription factor domain-containing protein</fullName>
    </submittedName>
</protein>
<comment type="subcellular location">
    <subcellularLocation>
        <location evidence="1">Nucleus</location>
    </subcellularLocation>
</comment>
<organism evidence="9 10">
    <name type="scientific">Aspergillus pseudocaelatus</name>
    <dbReference type="NCBI Taxonomy" id="1825620"/>
    <lineage>
        <taxon>Eukaryota</taxon>
        <taxon>Fungi</taxon>
        <taxon>Dikarya</taxon>
        <taxon>Ascomycota</taxon>
        <taxon>Pezizomycotina</taxon>
        <taxon>Eurotiomycetes</taxon>
        <taxon>Eurotiomycetidae</taxon>
        <taxon>Eurotiales</taxon>
        <taxon>Aspergillaceae</taxon>
        <taxon>Aspergillus</taxon>
        <taxon>Aspergillus subgen. Circumdati</taxon>
    </lineage>
</organism>
<evidence type="ECO:0000256" key="7">
    <source>
        <dbReference type="SAM" id="Coils"/>
    </source>
</evidence>
<dbReference type="Proteomes" id="UP000325395">
    <property type="component" value="Unassembled WGS sequence"/>
</dbReference>
<dbReference type="InterPro" id="IPR001138">
    <property type="entry name" value="Zn2Cys6_DnaBD"/>
</dbReference>
<dbReference type="SMART" id="SM00906">
    <property type="entry name" value="Fungal_trans"/>
    <property type="match status" value="1"/>
</dbReference>
<dbReference type="SUPFAM" id="SSF57701">
    <property type="entry name" value="Zn2/Cys6 DNA-binding domain"/>
    <property type="match status" value="1"/>
</dbReference>
<dbReference type="CDD" id="cd12148">
    <property type="entry name" value="fungal_TF_MHR"/>
    <property type="match status" value="1"/>
</dbReference>
<feature type="domain" description="Zn(2)-C6 fungal-type" evidence="8">
    <location>
        <begin position="16"/>
        <end position="46"/>
    </location>
</feature>
<reference evidence="9 10" key="1">
    <citation type="submission" date="2019-04" db="EMBL/GenBank/DDBJ databases">
        <authorList>
            <consortium name="DOE Joint Genome Institute"/>
            <person name="Mondo S."/>
            <person name="Kjaerbolling I."/>
            <person name="Vesth T."/>
            <person name="Frisvad J.C."/>
            <person name="Nybo J.L."/>
            <person name="Theobald S."/>
            <person name="Kildgaard S."/>
            <person name="Isbrandt T."/>
            <person name="Kuo A."/>
            <person name="Sato A."/>
            <person name="Lyhne E.K."/>
            <person name="Kogle M.E."/>
            <person name="Wiebenga A."/>
            <person name="Kun R.S."/>
            <person name="Lubbers R.J."/>
            <person name="Makela M.R."/>
            <person name="Barry K."/>
            <person name="Chovatia M."/>
            <person name="Clum A."/>
            <person name="Daum C."/>
            <person name="Haridas S."/>
            <person name="He G."/>
            <person name="LaButti K."/>
            <person name="Lipzen A."/>
            <person name="Riley R."/>
            <person name="Salamov A."/>
            <person name="Simmons B.A."/>
            <person name="Magnuson J.K."/>
            <person name="Henrissat B."/>
            <person name="Mortensen U.H."/>
            <person name="Larsen T.O."/>
            <person name="Devries R.P."/>
            <person name="Grigoriev I.V."/>
            <person name="Machida M."/>
            <person name="Baker S.E."/>
            <person name="Andersen M.R."/>
            <person name="Cantor M.N."/>
            <person name="Hua S.X."/>
        </authorList>
    </citation>
    <scope>NUCLEOTIDE SEQUENCE [LARGE SCALE GENOMIC DNA]</scope>
    <source>
        <strain evidence="9 10">CBS 117616</strain>
    </source>
</reference>
<dbReference type="InterPro" id="IPR036864">
    <property type="entry name" value="Zn2-C6_fun-type_DNA-bd_sf"/>
</dbReference>
<evidence type="ECO:0000256" key="6">
    <source>
        <dbReference type="ARBA" id="ARBA00023242"/>
    </source>
</evidence>
<dbReference type="CDD" id="cd00067">
    <property type="entry name" value="GAL4"/>
    <property type="match status" value="1"/>
</dbReference>
<dbReference type="InterPro" id="IPR050987">
    <property type="entry name" value="AtrR-like"/>
</dbReference>
<dbReference type="InterPro" id="IPR007219">
    <property type="entry name" value="XnlR_reg_dom"/>
</dbReference>
<dbReference type="PROSITE" id="PS50048">
    <property type="entry name" value="ZN2_CY6_FUNGAL_2"/>
    <property type="match status" value="1"/>
</dbReference>
<name>A0ABQ6WCF1_9EURO</name>
<evidence type="ECO:0000256" key="4">
    <source>
        <dbReference type="ARBA" id="ARBA00023125"/>
    </source>
</evidence>
<evidence type="ECO:0000256" key="2">
    <source>
        <dbReference type="ARBA" id="ARBA00022723"/>
    </source>
</evidence>
<keyword evidence="6" id="KW-0539">Nucleus</keyword>
<dbReference type="Pfam" id="PF04082">
    <property type="entry name" value="Fungal_trans"/>
    <property type="match status" value="1"/>
</dbReference>
<accession>A0ABQ6WCF1</accession>
<keyword evidence="10" id="KW-1185">Reference proteome</keyword>
<keyword evidence="5" id="KW-0804">Transcription</keyword>
<dbReference type="PANTHER" id="PTHR46910">
    <property type="entry name" value="TRANSCRIPTION FACTOR PDR1"/>
    <property type="match status" value="1"/>
</dbReference>
<evidence type="ECO:0000256" key="5">
    <source>
        <dbReference type="ARBA" id="ARBA00023163"/>
    </source>
</evidence>
<keyword evidence="7" id="KW-0175">Coiled coil</keyword>
<gene>
    <name evidence="9" type="ORF">BDV36DRAFT_264294</name>
</gene>
<dbReference type="EMBL" id="ML735778">
    <property type="protein sequence ID" value="KAE8414804.1"/>
    <property type="molecule type" value="Genomic_DNA"/>
</dbReference>
<evidence type="ECO:0000313" key="10">
    <source>
        <dbReference type="Proteomes" id="UP000325395"/>
    </source>
</evidence>
<evidence type="ECO:0000256" key="3">
    <source>
        <dbReference type="ARBA" id="ARBA00023015"/>
    </source>
</evidence>
<keyword evidence="4" id="KW-0238">DNA-binding</keyword>
<sequence>MEASGSRASQRFARYACDYCRQKKLKCSRELPKCNTCKPWPGSCHYSREMSSSSRSSIDRVPEAHSDIEARLRQLEVTVQRLTNSVDRALQTILSAPPKPTDTARLTRHCQSVTNTESGSSSDLYIGSSHSFSFLQETPANIDEMPQSSCDETRQSAYLELQYLSDRLATGRVNQSGVEDTTHFYVPSRPVGYRLISRFWELAEVGEPFFSVPTHGAVRQVVFEPHNVREKAWVVYLNYLLLADISAEDGDSKETPKLRHNVQLALNDSRIFLEPREVNVQALTLLSMHGEDYATPNLSWMLLGHACRQAEALGLHASSHHSSELVQKRLCLFWLLFLMDKSCSLAFGRPTFLPAAVYQNVPFPDDDILLRFHLHDSEGNGAKVSQFGAQLLKKSMELSKLTGLLLDVLATGDTCLARRDIRSKLDDWYQDTNQVLTDTMHVESASASACHLKEMGLGINSIKFHYLHILIILLKGDESNSTLRLSSARDAISLLSSIISNWSSIYNGVVWQLLYYPFTPFFVIFENIVHHTCWTPAIEHDLQLLSTTVTYYAKMRSQMRLLATVCARLQHVAATFLHLAQTHVRQHAFAQTPHNMVISTGSHSISQSGDYDRSAYNSRVMDDLASRRSGDSETRPNVGVGEPDVASYLEWLPADLILTWPWVDVEHRELKSSDSGTGDRGTPRNLSRKPFDSVFDWFSWDAYYADVEA</sequence>
<dbReference type="Pfam" id="PF00172">
    <property type="entry name" value="Zn_clus"/>
    <property type="match status" value="1"/>
</dbReference>
<dbReference type="SMART" id="SM00066">
    <property type="entry name" value="GAL4"/>
    <property type="match status" value="1"/>
</dbReference>
<dbReference type="PANTHER" id="PTHR46910:SF37">
    <property type="entry name" value="ZN(II)2CYS6 TRANSCRIPTION FACTOR (EUROFUNG)"/>
    <property type="match status" value="1"/>
</dbReference>
<dbReference type="Gene3D" id="4.10.240.10">
    <property type="entry name" value="Zn(2)-C6 fungal-type DNA-binding domain"/>
    <property type="match status" value="1"/>
</dbReference>
<evidence type="ECO:0000313" key="9">
    <source>
        <dbReference type="EMBL" id="KAE8414804.1"/>
    </source>
</evidence>
<feature type="coiled-coil region" evidence="7">
    <location>
        <begin position="65"/>
        <end position="92"/>
    </location>
</feature>
<evidence type="ECO:0000256" key="1">
    <source>
        <dbReference type="ARBA" id="ARBA00004123"/>
    </source>
</evidence>
<proteinExistence type="predicted"/>
<evidence type="ECO:0000259" key="8">
    <source>
        <dbReference type="PROSITE" id="PS50048"/>
    </source>
</evidence>